<evidence type="ECO:0000256" key="4">
    <source>
        <dbReference type="ARBA" id="ARBA00022676"/>
    </source>
</evidence>
<dbReference type="PROSITE" id="PS50293">
    <property type="entry name" value="TPR_REGION"/>
    <property type="match status" value="2"/>
</dbReference>
<dbReference type="InterPro" id="IPR011990">
    <property type="entry name" value="TPR-like_helical_dom_sf"/>
</dbReference>
<dbReference type="Gene3D" id="1.25.40.10">
    <property type="entry name" value="Tetratricopeptide repeat domain"/>
    <property type="match status" value="3"/>
</dbReference>
<proteinExistence type="inferred from homology"/>
<evidence type="ECO:0000256" key="1">
    <source>
        <dbReference type="ARBA" id="ARBA00004922"/>
    </source>
</evidence>
<feature type="repeat" description="TPR" evidence="8">
    <location>
        <begin position="174"/>
        <end position="207"/>
    </location>
</feature>
<reference evidence="11" key="1">
    <citation type="submission" date="2019-08" db="EMBL/GenBank/DDBJ databases">
        <title>Limnoglobus roseus gen. nov., sp. nov., a novel freshwater planctomycete with a giant genome from the family Gemmataceae.</title>
        <authorList>
            <person name="Kulichevskaya I.S."/>
            <person name="Naumoff D.G."/>
            <person name="Miroshnikov K."/>
            <person name="Ivanova A."/>
            <person name="Philippov D.A."/>
            <person name="Hakobyan A."/>
            <person name="Rijpstra I.C."/>
            <person name="Sinninghe Damste J.S."/>
            <person name="Liesack W."/>
            <person name="Dedysh S.N."/>
        </authorList>
    </citation>
    <scope>NUCLEOTIDE SEQUENCE [LARGE SCALE GENOMIC DNA]</scope>
    <source>
        <strain evidence="11">PX52</strain>
    </source>
</reference>
<feature type="domain" description="O-GlcNAc transferase C-terminal" evidence="9">
    <location>
        <begin position="323"/>
        <end position="466"/>
    </location>
</feature>
<comment type="pathway">
    <text evidence="1">Protein modification; protein glycosylation.</text>
</comment>
<dbReference type="RefSeq" id="WP_149114118.1">
    <property type="nucleotide sequence ID" value="NZ_CP042425.1"/>
</dbReference>
<dbReference type="Pfam" id="PF13844">
    <property type="entry name" value="Glyco_transf_41"/>
    <property type="match status" value="2"/>
</dbReference>
<dbReference type="Proteomes" id="UP000324974">
    <property type="component" value="Chromosome"/>
</dbReference>
<evidence type="ECO:0000256" key="5">
    <source>
        <dbReference type="ARBA" id="ARBA00022679"/>
    </source>
</evidence>
<dbReference type="GO" id="GO:0097363">
    <property type="term" value="F:protein O-acetylglucosaminyltransferase activity"/>
    <property type="evidence" value="ECO:0007669"/>
    <property type="project" value="UniProtKB-EC"/>
</dbReference>
<evidence type="ECO:0000256" key="6">
    <source>
        <dbReference type="ARBA" id="ARBA00022737"/>
    </source>
</evidence>
<dbReference type="SMART" id="SM00028">
    <property type="entry name" value="TPR"/>
    <property type="match status" value="8"/>
</dbReference>
<dbReference type="PANTHER" id="PTHR44835:SF1">
    <property type="entry name" value="PROTEIN O-GLCNAC TRANSFERASE"/>
    <property type="match status" value="1"/>
</dbReference>
<accession>A0A5C1ANP0</accession>
<dbReference type="PANTHER" id="PTHR44835">
    <property type="entry name" value="UDP-N-ACETYLGLUCOSAMINE--PEPTIDE N-ACETYLGLUCOSAMINYLTRANSFERASE SPINDLY-RELATED"/>
    <property type="match status" value="1"/>
</dbReference>
<sequence>MADITQMFAAAVERHQAGDLTEAERIYRAILTTLPNHAPTLCNLGAVLARREQYEEASKCYAVCLATTPGYADAHFNLGNLYRRLGHNREAVGQYQGCLKSNPGHGSAYYNMGLSLISLGELSAAIECFRQTIAIEPQHTDAYNRLGDTLLRIGQFNDGIEQFRKYVSLRPDDPRGYNNLGLAIANAGRPQEAVPLLQKAIGLNPNYPDAYNTLALAYEALGRKDEAAQNYREAVRLNPKFADAWSNLGTNLTEQGRADEAIAALRTSLEIRPHTQAIDSNLLLTLNYSSHVSPEDVAAAHRKYGETYAPTAPLSPVPSDPDPDRRLRIGYLSGDFRQHTVAGFIELLLTNHDREKFHVSAYAHVPRPDDVTAKLQKFADRWRFVNGQTDEQAAATIQADKIDILIDLSGHTAGNRLSILAARPAPIQATLFGYPNSTGLKAVDYRITDEVSDPPGMTESLYNERLLRLAGLAWAYQPPADAPPVGPLPSLTSETFTFGCLNNAAKYSDACIDAWAKLVAAVPNAKLVLLAGQSEGGAERLVEKFTAAGLTKDQLQLLMRLPRRDYFEAYSRFDLALDPFPYNGGVTTCDALWMGVPVLTVAGGSYVSRQGASILTHVGSTEFIAESPEQLAEVAKIWASNRDMLADIRAALRPQVAKSVVADGKAYVRNLEAGLRQAWKERIKA</sequence>
<dbReference type="OrthoDB" id="9777890at2"/>
<dbReference type="AlphaFoldDB" id="A0A5C1ANP0"/>
<feature type="repeat" description="TPR" evidence="8">
    <location>
        <begin position="140"/>
        <end position="173"/>
    </location>
</feature>
<dbReference type="PROSITE" id="PS50005">
    <property type="entry name" value="TPR"/>
    <property type="match status" value="6"/>
</dbReference>
<organism evidence="10 11">
    <name type="scientific">Limnoglobus roseus</name>
    <dbReference type="NCBI Taxonomy" id="2598579"/>
    <lineage>
        <taxon>Bacteria</taxon>
        <taxon>Pseudomonadati</taxon>
        <taxon>Planctomycetota</taxon>
        <taxon>Planctomycetia</taxon>
        <taxon>Gemmatales</taxon>
        <taxon>Gemmataceae</taxon>
        <taxon>Limnoglobus</taxon>
    </lineage>
</organism>
<gene>
    <name evidence="10" type="ORF">PX52LOC_06836</name>
</gene>
<dbReference type="Gene3D" id="3.40.50.11380">
    <property type="match status" value="1"/>
</dbReference>
<dbReference type="SUPFAM" id="SSF48452">
    <property type="entry name" value="TPR-like"/>
    <property type="match status" value="2"/>
</dbReference>
<dbReference type="EC" id="2.4.1.255" evidence="3"/>
<keyword evidence="7 8" id="KW-0802">TPR repeat</keyword>
<evidence type="ECO:0000256" key="2">
    <source>
        <dbReference type="ARBA" id="ARBA00005386"/>
    </source>
</evidence>
<keyword evidence="4" id="KW-0328">Glycosyltransferase</keyword>
<feature type="repeat" description="TPR" evidence="8">
    <location>
        <begin position="242"/>
        <end position="275"/>
    </location>
</feature>
<dbReference type="InterPro" id="IPR029489">
    <property type="entry name" value="OGT/SEC/SPY_C"/>
</dbReference>
<dbReference type="SUPFAM" id="SSF53756">
    <property type="entry name" value="UDP-Glycosyltransferase/glycogen phosphorylase"/>
    <property type="match status" value="1"/>
</dbReference>
<feature type="repeat" description="TPR" evidence="8">
    <location>
        <begin position="106"/>
        <end position="139"/>
    </location>
</feature>
<evidence type="ECO:0000313" key="11">
    <source>
        <dbReference type="Proteomes" id="UP000324974"/>
    </source>
</evidence>
<dbReference type="Pfam" id="PF13181">
    <property type="entry name" value="TPR_8"/>
    <property type="match status" value="1"/>
</dbReference>
<evidence type="ECO:0000313" key="10">
    <source>
        <dbReference type="EMBL" id="QEL19757.1"/>
    </source>
</evidence>
<keyword evidence="6" id="KW-0677">Repeat</keyword>
<feature type="repeat" description="TPR" evidence="8">
    <location>
        <begin position="208"/>
        <end position="241"/>
    </location>
</feature>
<evidence type="ECO:0000256" key="3">
    <source>
        <dbReference type="ARBA" id="ARBA00011970"/>
    </source>
</evidence>
<evidence type="ECO:0000256" key="7">
    <source>
        <dbReference type="ARBA" id="ARBA00022803"/>
    </source>
</evidence>
<evidence type="ECO:0000259" key="9">
    <source>
        <dbReference type="Pfam" id="PF13844"/>
    </source>
</evidence>
<dbReference type="Gene3D" id="3.40.50.2000">
    <property type="entry name" value="Glycogen Phosphorylase B"/>
    <property type="match status" value="1"/>
</dbReference>
<feature type="domain" description="O-GlcNAc transferase C-terminal" evidence="9">
    <location>
        <begin position="493"/>
        <end position="671"/>
    </location>
</feature>
<dbReference type="InterPro" id="IPR051939">
    <property type="entry name" value="Glycosyltr_41/O-GlcNAc_trsf"/>
</dbReference>
<evidence type="ECO:0000256" key="8">
    <source>
        <dbReference type="PROSITE-ProRule" id="PRU00339"/>
    </source>
</evidence>
<dbReference type="Pfam" id="PF13432">
    <property type="entry name" value="TPR_16"/>
    <property type="match status" value="2"/>
</dbReference>
<name>A0A5C1ANP0_9BACT</name>
<protein>
    <recommendedName>
        <fullName evidence="3">protein O-GlcNAc transferase</fullName>
        <ecNumber evidence="3">2.4.1.255</ecNumber>
    </recommendedName>
</protein>
<dbReference type="InterPro" id="IPR019734">
    <property type="entry name" value="TPR_rpt"/>
</dbReference>
<dbReference type="EMBL" id="CP042425">
    <property type="protein sequence ID" value="QEL19757.1"/>
    <property type="molecule type" value="Genomic_DNA"/>
</dbReference>
<dbReference type="Pfam" id="PF00515">
    <property type="entry name" value="TPR_1"/>
    <property type="match status" value="1"/>
</dbReference>
<comment type="similarity">
    <text evidence="2">Belongs to the glycosyltransferase 41 family. O-GlcNAc transferase subfamily.</text>
</comment>
<keyword evidence="11" id="KW-1185">Reference proteome</keyword>
<keyword evidence="5 10" id="KW-0808">Transferase</keyword>
<feature type="repeat" description="TPR" evidence="8">
    <location>
        <begin position="72"/>
        <end position="105"/>
    </location>
</feature>
<dbReference type="KEGG" id="lrs:PX52LOC_06836"/>